<dbReference type="Pfam" id="PF14774">
    <property type="entry name" value="FAM177"/>
    <property type="match status" value="1"/>
</dbReference>
<keyword evidence="3" id="KW-1185">Reference proteome</keyword>
<feature type="compositionally biased region" description="Acidic residues" evidence="1">
    <location>
        <begin position="38"/>
        <end position="50"/>
    </location>
</feature>
<dbReference type="Proteomes" id="UP000593567">
    <property type="component" value="Unassembled WGS sequence"/>
</dbReference>
<gene>
    <name evidence="2" type="ORF">EB796_005316</name>
</gene>
<reference evidence="2" key="1">
    <citation type="submission" date="2020-06" db="EMBL/GenBank/DDBJ databases">
        <title>Draft genome of Bugula neritina, a colonial animal packing powerful symbionts and potential medicines.</title>
        <authorList>
            <person name="Rayko M."/>
        </authorList>
    </citation>
    <scope>NUCLEOTIDE SEQUENCE [LARGE SCALE GENOMIC DNA]</scope>
    <source>
        <strain evidence="2">Kwan_BN1</strain>
    </source>
</reference>
<dbReference type="OrthoDB" id="45963at2759"/>
<organism evidence="2 3">
    <name type="scientific">Bugula neritina</name>
    <name type="common">Brown bryozoan</name>
    <name type="synonym">Sertularia neritina</name>
    <dbReference type="NCBI Taxonomy" id="10212"/>
    <lineage>
        <taxon>Eukaryota</taxon>
        <taxon>Metazoa</taxon>
        <taxon>Spiralia</taxon>
        <taxon>Lophotrochozoa</taxon>
        <taxon>Bryozoa</taxon>
        <taxon>Gymnolaemata</taxon>
        <taxon>Cheilostomatida</taxon>
        <taxon>Flustrina</taxon>
        <taxon>Buguloidea</taxon>
        <taxon>Bugulidae</taxon>
        <taxon>Bugula</taxon>
    </lineage>
</organism>
<comment type="caution">
    <text evidence="2">The sequence shown here is derived from an EMBL/GenBank/DDBJ whole genome shotgun (WGS) entry which is preliminary data.</text>
</comment>
<evidence type="ECO:0000313" key="3">
    <source>
        <dbReference type="Proteomes" id="UP000593567"/>
    </source>
</evidence>
<proteinExistence type="predicted"/>
<evidence type="ECO:0000256" key="1">
    <source>
        <dbReference type="SAM" id="MobiDB-lite"/>
    </source>
</evidence>
<protein>
    <submittedName>
        <fullName evidence="2">FAM177A1</fullName>
    </submittedName>
</protein>
<dbReference type="EMBL" id="VXIV02000738">
    <property type="protein sequence ID" value="KAF6036371.1"/>
    <property type="molecule type" value="Genomic_DNA"/>
</dbReference>
<dbReference type="PANTHER" id="PTHR31206">
    <property type="entry name" value="LP10445P"/>
    <property type="match status" value="1"/>
</dbReference>
<sequence>MASQSESVTKADHPTSTKMEPSVNDHGDQSGHVAFDEPITEEALGEDIDQVESGKKKKVPRRIIHFIDGDTLEEYSTDEESELPSQPPPVDPKSLDWLPWFWFWLVLVATKSLAAADFMGERLAWFFGITAPKYQYIIDEYHRIKEEAAEDERLEESELRERLNENIDSHNGGDKGLSVDNIHVLSSDQQEVTTSQSTATKY</sequence>
<accession>A0A7J7KET2</accession>
<name>A0A7J7KET2_BUGNE</name>
<feature type="region of interest" description="Disordered" evidence="1">
    <location>
        <begin position="1"/>
        <end position="58"/>
    </location>
</feature>
<dbReference type="PANTHER" id="PTHR31206:SF1">
    <property type="entry name" value="LP10445P"/>
    <property type="match status" value="1"/>
</dbReference>
<dbReference type="AlphaFoldDB" id="A0A7J7KET2"/>
<evidence type="ECO:0000313" key="2">
    <source>
        <dbReference type="EMBL" id="KAF6036371.1"/>
    </source>
</evidence>
<dbReference type="InterPro" id="IPR028260">
    <property type="entry name" value="FAM177"/>
</dbReference>